<dbReference type="AlphaFoldDB" id="A0A2U0UB19"/>
<sequence length="295" mass="33243">MKTARVFLILSILLALASCGTKKAMVNDSGSVINKPSNGATSMEAQKLAFVQKVSDQKVYAKNIVADMTFTAQTGDKDITVPGAIRMRKDEVIRLQLFIPLLGSEVGRLEFTPNYVLVIDRLHKQYVKADYNQLDFLKENGLNFYSLQALFWNQLLLPGASRIGEADLHRFDAKLDGMGKNVDVTLQNGKMGYVWQADRDNGQIQNALVTYDNDGRDKSELTWKYSQFKPLGSKRFPTFQEFSFSTTATNKIKKTIIRIDMGTLSTNEKWNARTTISPSYKQMDARDILGKLLNM</sequence>
<proteinExistence type="predicted"/>
<reference evidence="2 3" key="1">
    <citation type="submission" date="2018-05" db="EMBL/GenBank/DDBJ databases">
        <title>Genomic Encyclopedia of Type Strains, Phase IV (KMG-IV): sequencing the most valuable type-strain genomes for metagenomic binning, comparative biology and taxonomic classification.</title>
        <authorList>
            <person name="Goeker M."/>
        </authorList>
    </citation>
    <scope>NUCLEOTIDE SEQUENCE [LARGE SCALE GENOMIC DNA]</scope>
    <source>
        <strain evidence="2 3">DSM 100333</strain>
    </source>
</reference>
<dbReference type="EMBL" id="QENY01000008">
    <property type="protein sequence ID" value="PVX54830.1"/>
    <property type="molecule type" value="Genomic_DNA"/>
</dbReference>
<dbReference type="PROSITE" id="PS51257">
    <property type="entry name" value="PROKAR_LIPOPROTEIN"/>
    <property type="match status" value="1"/>
</dbReference>
<name>A0A2U0UB19_9BACT</name>
<accession>A0A2U0UB19</accession>
<dbReference type="Pfam" id="PF14125">
    <property type="entry name" value="DUF4292"/>
    <property type="match status" value="1"/>
</dbReference>
<dbReference type="OrthoDB" id="1122661at2"/>
<evidence type="ECO:0000313" key="2">
    <source>
        <dbReference type="EMBL" id="PVX54830.1"/>
    </source>
</evidence>
<feature type="chain" id="PRO_5015699324" evidence="1">
    <location>
        <begin position="18"/>
        <end position="295"/>
    </location>
</feature>
<feature type="signal peptide" evidence="1">
    <location>
        <begin position="1"/>
        <end position="17"/>
    </location>
</feature>
<keyword evidence="3" id="KW-1185">Reference proteome</keyword>
<dbReference type="InterPro" id="IPR025634">
    <property type="entry name" value="DUF4292"/>
</dbReference>
<keyword evidence="1" id="KW-0732">Signal</keyword>
<dbReference type="Proteomes" id="UP000245870">
    <property type="component" value="Unassembled WGS sequence"/>
</dbReference>
<dbReference type="RefSeq" id="WP_116616375.1">
    <property type="nucleotide sequence ID" value="NZ_QENY01000008.1"/>
</dbReference>
<evidence type="ECO:0000256" key="1">
    <source>
        <dbReference type="SAM" id="SignalP"/>
    </source>
</evidence>
<comment type="caution">
    <text evidence="2">The sequence shown here is derived from an EMBL/GenBank/DDBJ whole genome shotgun (WGS) entry which is preliminary data.</text>
</comment>
<organism evidence="2 3">
    <name type="scientific">Hallella colorans</name>
    <dbReference type="NCBI Taxonomy" id="1703337"/>
    <lineage>
        <taxon>Bacteria</taxon>
        <taxon>Pseudomonadati</taxon>
        <taxon>Bacteroidota</taxon>
        <taxon>Bacteroidia</taxon>
        <taxon>Bacteroidales</taxon>
        <taxon>Prevotellaceae</taxon>
        <taxon>Hallella</taxon>
    </lineage>
</organism>
<evidence type="ECO:0000313" key="3">
    <source>
        <dbReference type="Proteomes" id="UP000245870"/>
    </source>
</evidence>
<protein>
    <submittedName>
        <fullName evidence="2">Uncharacterized protein DUF4292</fullName>
    </submittedName>
</protein>
<gene>
    <name evidence="2" type="ORF">C7379_10857</name>
</gene>